<dbReference type="SUPFAM" id="SSF52096">
    <property type="entry name" value="ClpP/crotonase"/>
    <property type="match status" value="1"/>
</dbReference>
<dbReference type="FunFam" id="1.10.12.10:FF:000001">
    <property type="entry name" value="Probable enoyl-CoA hydratase, mitochondrial"/>
    <property type="match status" value="1"/>
</dbReference>
<dbReference type="Gene3D" id="3.90.226.10">
    <property type="entry name" value="2-enoyl-CoA Hydratase, Chain A, domain 1"/>
    <property type="match status" value="1"/>
</dbReference>
<proteinExistence type="inferred from homology"/>
<evidence type="ECO:0000256" key="1">
    <source>
        <dbReference type="ARBA" id="ARBA00005254"/>
    </source>
</evidence>
<organism evidence="3">
    <name type="scientific">mine drainage metagenome</name>
    <dbReference type="NCBI Taxonomy" id="410659"/>
    <lineage>
        <taxon>unclassified sequences</taxon>
        <taxon>metagenomes</taxon>
        <taxon>ecological metagenomes</taxon>
    </lineage>
</organism>
<dbReference type="GO" id="GO:0006635">
    <property type="term" value="P:fatty acid beta-oxidation"/>
    <property type="evidence" value="ECO:0007669"/>
    <property type="project" value="TreeGrafter"/>
</dbReference>
<protein>
    <submittedName>
        <fullName evidence="3">2,3-dehydroadipyl-CoA hydratase</fullName>
        <ecNumber evidence="3">4.2.1.17</ecNumber>
    </submittedName>
</protein>
<dbReference type="AlphaFoldDB" id="A0A1J5PEX9"/>
<name>A0A1J5PEX9_9ZZZZ</name>
<dbReference type="CDD" id="cd06558">
    <property type="entry name" value="crotonase-like"/>
    <property type="match status" value="1"/>
</dbReference>
<sequence length="277" mass="30021">MPTFGHPLPRGQPVRNSFETITAERNDDHILLVTLNRPEASNALNTQMGLDLVELFERFSTNVEGLRAVILTGRGDKAFCAGGDLKQRNGMTDEAWQAQHLVFERMLRAMLGCPIPVIAAVNGAAYGGGCEIAAAVDFVYASTNARFALTEVTLGIMPGGGGTQNLARAVGERRAKELILSGLPFSAIEAEAWGLVNRVLPPEQLLEATFGIASRIARNGPISVRQAKQAIHRGLQMSLADGLAFEIEAYNRLVPTADRREGVLAFNERRKPNFQGK</sequence>
<dbReference type="InterPro" id="IPR014748">
    <property type="entry name" value="Enoyl-CoA_hydra_C"/>
</dbReference>
<dbReference type="GO" id="GO:0004300">
    <property type="term" value="F:enoyl-CoA hydratase activity"/>
    <property type="evidence" value="ECO:0007669"/>
    <property type="project" value="UniProtKB-EC"/>
</dbReference>
<dbReference type="PANTHER" id="PTHR11941">
    <property type="entry name" value="ENOYL-COA HYDRATASE-RELATED"/>
    <property type="match status" value="1"/>
</dbReference>
<keyword evidence="2 3" id="KW-0456">Lyase</keyword>
<dbReference type="EMBL" id="MLJW01006648">
    <property type="protein sequence ID" value="OIQ66375.1"/>
    <property type="molecule type" value="Genomic_DNA"/>
</dbReference>
<dbReference type="InterPro" id="IPR029045">
    <property type="entry name" value="ClpP/crotonase-like_dom_sf"/>
</dbReference>
<comment type="similarity">
    <text evidence="1">Belongs to the enoyl-CoA hydratase/isomerase family.</text>
</comment>
<evidence type="ECO:0000313" key="3">
    <source>
        <dbReference type="EMBL" id="OIQ66375.1"/>
    </source>
</evidence>
<dbReference type="FunFam" id="3.90.226.10:FF:000009">
    <property type="entry name" value="Carnitinyl-CoA dehydratase"/>
    <property type="match status" value="1"/>
</dbReference>
<dbReference type="InterPro" id="IPR001753">
    <property type="entry name" value="Enoyl-CoA_hydra/iso"/>
</dbReference>
<dbReference type="Gene3D" id="1.10.12.10">
    <property type="entry name" value="Lyase 2-enoyl-coa Hydratase, Chain A, domain 2"/>
    <property type="match status" value="1"/>
</dbReference>
<evidence type="ECO:0000256" key="2">
    <source>
        <dbReference type="ARBA" id="ARBA00023239"/>
    </source>
</evidence>
<dbReference type="PANTHER" id="PTHR11941:SF54">
    <property type="entry name" value="ENOYL-COA HYDRATASE, MITOCHONDRIAL"/>
    <property type="match status" value="1"/>
</dbReference>
<gene>
    <name evidence="3" type="primary">paaF_17</name>
    <name evidence="3" type="ORF">GALL_520560</name>
</gene>
<comment type="caution">
    <text evidence="3">The sequence shown here is derived from an EMBL/GenBank/DDBJ whole genome shotgun (WGS) entry which is preliminary data.</text>
</comment>
<accession>A0A1J5PEX9</accession>
<dbReference type="EC" id="4.2.1.17" evidence="3"/>
<reference evidence="3" key="1">
    <citation type="submission" date="2016-10" db="EMBL/GenBank/DDBJ databases">
        <title>Sequence of Gallionella enrichment culture.</title>
        <authorList>
            <person name="Poehlein A."/>
            <person name="Muehling M."/>
            <person name="Daniel R."/>
        </authorList>
    </citation>
    <scope>NUCLEOTIDE SEQUENCE</scope>
</reference>
<dbReference type="Pfam" id="PF00378">
    <property type="entry name" value="ECH_1"/>
    <property type="match status" value="1"/>
</dbReference>